<proteinExistence type="predicted"/>
<dbReference type="AlphaFoldDB" id="A0A2P5GST6"/>
<comment type="caution">
    <text evidence="2">The sequence shown here is derived from an EMBL/GenBank/DDBJ whole genome shotgun (WGS) entry which is preliminary data.</text>
</comment>
<evidence type="ECO:0000313" key="4">
    <source>
        <dbReference type="Proteomes" id="UP000247005"/>
    </source>
</evidence>
<dbReference type="EMBL" id="PQGE01000003">
    <property type="protein sequence ID" value="POP46893.1"/>
    <property type="molecule type" value="Genomic_DNA"/>
</dbReference>
<gene>
    <name evidence="2" type="ORF">CHU32_08265</name>
    <name evidence="1" type="ORF">CHU33_05315</name>
</gene>
<name>A0A2P5GST6_9ENTR</name>
<dbReference type="Proteomes" id="UP000247005">
    <property type="component" value="Unassembled WGS sequence"/>
</dbReference>
<evidence type="ECO:0000313" key="2">
    <source>
        <dbReference type="EMBL" id="POP49630.1"/>
    </source>
</evidence>
<keyword evidence="3" id="KW-1185">Reference proteome</keyword>
<protein>
    <submittedName>
        <fullName evidence="2">Uncharacterized protein</fullName>
    </submittedName>
</protein>
<accession>A0A2P5GST6</accession>
<reference evidence="3 4" key="1">
    <citation type="submission" date="2018-01" db="EMBL/GenBank/DDBJ databases">
        <title>Superficieibacter electus gen. nov., sp. nov., an extended-spectrum beta-lactamase possessing member of the Enterobacteriaceae family, isolated from intensive care unit surfaces.</title>
        <authorList>
            <person name="Potter R.F."/>
            <person name="D'Souza A.W."/>
        </authorList>
    </citation>
    <scope>NUCLEOTIDE SEQUENCE [LARGE SCALE GENOMIC DNA]</scope>
    <source>
        <strain evidence="2 4">BP-1</strain>
        <strain evidence="1 3">BP-2</strain>
    </source>
</reference>
<sequence>MEKVGKLVVSIGLDTTELEGQISSLQTLLDSALKDIPDHLISTFFSNLPAVLNDIVLADSSSAPGARLDVIHRVRLGAKYERFTAAIRAREFDSDSF</sequence>
<evidence type="ECO:0000313" key="3">
    <source>
        <dbReference type="Proteomes" id="UP000237073"/>
    </source>
</evidence>
<dbReference type="Proteomes" id="UP000237073">
    <property type="component" value="Unassembled WGS sequence"/>
</dbReference>
<dbReference type="EMBL" id="PQGD01000005">
    <property type="protein sequence ID" value="POP49630.1"/>
    <property type="molecule type" value="Genomic_DNA"/>
</dbReference>
<organism evidence="2 4">
    <name type="scientific">Superficieibacter electus</name>
    <dbReference type="NCBI Taxonomy" id="2022662"/>
    <lineage>
        <taxon>Bacteria</taxon>
        <taxon>Pseudomonadati</taxon>
        <taxon>Pseudomonadota</taxon>
        <taxon>Gammaproteobacteria</taxon>
        <taxon>Enterobacterales</taxon>
        <taxon>Enterobacteriaceae</taxon>
        <taxon>Superficieibacter</taxon>
    </lineage>
</organism>
<evidence type="ECO:0000313" key="1">
    <source>
        <dbReference type="EMBL" id="POP46893.1"/>
    </source>
</evidence>